<name>A0A4Z2DZ67_9TELE</name>
<evidence type="ECO:0000256" key="1">
    <source>
        <dbReference type="SAM" id="MobiDB-lite"/>
    </source>
</evidence>
<keyword evidence="3" id="KW-1185">Reference proteome</keyword>
<accession>A0A4Z2DZ67</accession>
<dbReference type="PANTHER" id="PTHR45795">
    <property type="entry name" value="EARLY GAMETOCYTE ENRICHED PHOSPHOPROTEIN EGXP"/>
    <property type="match status" value="1"/>
</dbReference>
<evidence type="ECO:0000313" key="3">
    <source>
        <dbReference type="Proteomes" id="UP000314294"/>
    </source>
</evidence>
<reference evidence="2 3" key="1">
    <citation type="submission" date="2019-03" db="EMBL/GenBank/DDBJ databases">
        <title>First draft genome of Liparis tanakae, snailfish: a comprehensive survey of snailfish specific genes.</title>
        <authorList>
            <person name="Kim W."/>
            <person name="Song I."/>
            <person name="Jeong J.-H."/>
            <person name="Kim D."/>
            <person name="Kim S."/>
            <person name="Ryu S."/>
            <person name="Song J.Y."/>
            <person name="Lee S.K."/>
        </authorList>
    </citation>
    <scope>NUCLEOTIDE SEQUENCE [LARGE SCALE GENOMIC DNA]</scope>
    <source>
        <tissue evidence="2">Muscle</tissue>
    </source>
</reference>
<dbReference type="EMBL" id="SRLO01026059">
    <property type="protein sequence ID" value="TNN21748.1"/>
    <property type="molecule type" value="Genomic_DNA"/>
</dbReference>
<gene>
    <name evidence="2" type="primary">rpsF_4</name>
    <name evidence="2" type="ORF">EYF80_068140</name>
</gene>
<feature type="compositionally biased region" description="Gly residues" evidence="1">
    <location>
        <begin position="1"/>
        <end position="15"/>
    </location>
</feature>
<dbReference type="Proteomes" id="UP000314294">
    <property type="component" value="Unassembled WGS sequence"/>
</dbReference>
<comment type="caution">
    <text evidence="2">The sequence shown here is derived from an EMBL/GenBank/DDBJ whole genome shotgun (WGS) entry which is preliminary data.</text>
</comment>
<feature type="region of interest" description="Disordered" evidence="1">
    <location>
        <begin position="1"/>
        <end position="40"/>
    </location>
</feature>
<dbReference type="InterPro" id="IPR053300">
    <property type="entry name" value="Homeobox-like_regulator"/>
</dbReference>
<sequence>MRSGGQSQGSGGQGQGARRSPLHSDAQNTHGPGQLGGGGGGWYWGRGGGWRRRGGSHTVLIDDWSRELHPEHIVALHHRHAGTQQTHRPLHQPLAPPFHANRPMATQNGFHWSERHRAPPPDTGRSLWAPGRSPAFDRLGLAYNTHEVNEVNEVNKVNEVKEVNKLNEVKEVNEVNEVNKVNEVNEVNVVKEVNDVNVVKEVNEVNVVKEVNKVNEVNVVKEVNKVNVVKEVNKVNVVKEVNEVRDSQEVDLRGGVCRGPPQDHHLRLRSITRMAHC</sequence>
<organism evidence="2 3">
    <name type="scientific">Liparis tanakae</name>
    <name type="common">Tanaka's snailfish</name>
    <dbReference type="NCBI Taxonomy" id="230148"/>
    <lineage>
        <taxon>Eukaryota</taxon>
        <taxon>Metazoa</taxon>
        <taxon>Chordata</taxon>
        <taxon>Craniata</taxon>
        <taxon>Vertebrata</taxon>
        <taxon>Euteleostomi</taxon>
        <taxon>Actinopterygii</taxon>
        <taxon>Neopterygii</taxon>
        <taxon>Teleostei</taxon>
        <taxon>Neoteleostei</taxon>
        <taxon>Acanthomorphata</taxon>
        <taxon>Eupercaria</taxon>
        <taxon>Perciformes</taxon>
        <taxon>Cottioidei</taxon>
        <taxon>Cottales</taxon>
        <taxon>Liparidae</taxon>
        <taxon>Liparis</taxon>
    </lineage>
</organism>
<dbReference type="GO" id="GO:0005840">
    <property type="term" value="C:ribosome"/>
    <property type="evidence" value="ECO:0007669"/>
    <property type="project" value="UniProtKB-KW"/>
</dbReference>
<proteinExistence type="predicted"/>
<keyword evidence="2" id="KW-0687">Ribonucleoprotein</keyword>
<dbReference type="AlphaFoldDB" id="A0A4Z2DZ67"/>
<dbReference type="PANTHER" id="PTHR45795:SF1">
    <property type="entry name" value="MACRO DOMAIN-CONTAINING PROTEIN"/>
    <property type="match status" value="1"/>
</dbReference>
<protein>
    <submittedName>
        <fullName evidence="2">30S ribosomal protein S6</fullName>
    </submittedName>
</protein>
<evidence type="ECO:0000313" key="2">
    <source>
        <dbReference type="EMBL" id="TNN21748.1"/>
    </source>
</evidence>
<feature type="region of interest" description="Disordered" evidence="1">
    <location>
        <begin position="112"/>
        <end position="131"/>
    </location>
</feature>
<keyword evidence="2" id="KW-0689">Ribosomal protein</keyword>